<dbReference type="InterPro" id="IPR019734">
    <property type="entry name" value="TPR_rpt"/>
</dbReference>
<dbReference type="EMBL" id="CP136896">
    <property type="protein sequence ID" value="WOL13731.1"/>
    <property type="molecule type" value="Genomic_DNA"/>
</dbReference>
<dbReference type="GO" id="GO:0005783">
    <property type="term" value="C:endoplasmic reticulum"/>
    <property type="evidence" value="ECO:0007669"/>
    <property type="project" value="UniProtKB-ARBA"/>
</dbReference>
<dbReference type="InterPro" id="IPR011990">
    <property type="entry name" value="TPR-like_helical_dom_sf"/>
</dbReference>
<dbReference type="InterPro" id="IPR036869">
    <property type="entry name" value="J_dom_sf"/>
</dbReference>
<feature type="region of interest" description="Disordered" evidence="1">
    <location>
        <begin position="765"/>
        <end position="787"/>
    </location>
</feature>
<feature type="compositionally biased region" description="Basic and acidic residues" evidence="1">
    <location>
        <begin position="589"/>
        <end position="600"/>
    </location>
</feature>
<feature type="region of interest" description="Disordered" evidence="1">
    <location>
        <begin position="589"/>
        <end position="608"/>
    </location>
</feature>
<feature type="domain" description="J" evidence="2">
    <location>
        <begin position="1434"/>
        <end position="1503"/>
    </location>
</feature>
<protein>
    <recommendedName>
        <fullName evidence="2">J domain-containing protein</fullName>
    </recommendedName>
</protein>
<dbReference type="CDD" id="cd06257">
    <property type="entry name" value="DnaJ"/>
    <property type="match status" value="1"/>
</dbReference>
<dbReference type="SUPFAM" id="SSF48452">
    <property type="entry name" value="TPR-like"/>
    <property type="match status" value="2"/>
</dbReference>
<evidence type="ECO:0000256" key="1">
    <source>
        <dbReference type="SAM" id="MobiDB-lite"/>
    </source>
</evidence>
<dbReference type="SUPFAM" id="SSF46565">
    <property type="entry name" value="Chaperone J-domain"/>
    <property type="match status" value="1"/>
</dbReference>
<dbReference type="InterPro" id="IPR001623">
    <property type="entry name" value="DnaJ_domain"/>
</dbReference>
<dbReference type="PANTHER" id="PTHR45181">
    <property type="entry name" value="HEAT SHOCK PROTEIN DNAJ WITH TETRATRICOPEPTIDE REPEAT-CONTAINING PROTEIN"/>
    <property type="match status" value="1"/>
</dbReference>
<dbReference type="Proteomes" id="UP001327560">
    <property type="component" value="Chromosome 7"/>
</dbReference>
<evidence type="ECO:0000313" key="4">
    <source>
        <dbReference type="Proteomes" id="UP001327560"/>
    </source>
</evidence>
<dbReference type="PANTHER" id="PTHR45181:SF4">
    <property type="entry name" value="HEAT SHOCK PROTEIN DNAJ WITH TETRATRICOPEPTIDE REPEAT-CONTAINING PROTEIN"/>
    <property type="match status" value="1"/>
</dbReference>
<dbReference type="Gene3D" id="1.10.287.110">
    <property type="entry name" value="DnaJ domain"/>
    <property type="match status" value="1"/>
</dbReference>
<feature type="region of interest" description="Disordered" evidence="1">
    <location>
        <begin position="1"/>
        <end position="34"/>
    </location>
</feature>
<organism evidence="3 4">
    <name type="scientific">Canna indica</name>
    <name type="common">Indian-shot</name>
    <dbReference type="NCBI Taxonomy" id="4628"/>
    <lineage>
        <taxon>Eukaryota</taxon>
        <taxon>Viridiplantae</taxon>
        <taxon>Streptophyta</taxon>
        <taxon>Embryophyta</taxon>
        <taxon>Tracheophyta</taxon>
        <taxon>Spermatophyta</taxon>
        <taxon>Magnoliopsida</taxon>
        <taxon>Liliopsida</taxon>
        <taxon>Zingiberales</taxon>
        <taxon>Cannaceae</taxon>
        <taxon>Canna</taxon>
    </lineage>
</organism>
<name>A0AAQ3QIB7_9LILI</name>
<gene>
    <name evidence="3" type="ORF">Cni_G22509</name>
</gene>
<accession>A0AAQ3QIB7</accession>
<sequence>MDRINIGRGYPRSRRSGGGAFDSGSPPRAPPFASLDLRSVTAHGKPSTAAGLSKPRLAKVRKQFASLRVRPAVIADAEDGSGFNPFRSSVPLDASSRNEGGGLHELQEGLFSQKQFDPKGGAKVTGNTKFGGFEHPPHELDNRAFVFGSGVQTNSSIGQTMREHSMNLECTSYESEPTERRSGNTVVGNDGSGLAADVGGFVPGDGLKEDGNLGQSSTDTFGFNLNNFAGSSEFVFGSGSSNLNRENKPGDVDATEFVSGVKKNASPHWNLPVGSSDNDFDGSEFGKTKNAPYASNLTNGIKSIRPDKILDNASAFSNRISTDSHSSGWSKMDTMSWNNPENPSVPNSENSVIFAASSVGNSDLKSSSMNTVGPTGNFTDERSGISDEYTFLFGSGVRISNASEKSFNGYDKHSFLNLYDKMGKLNLQTSSDADACEKKGIYNVRNSSVFGFNRTSPSSLAGSAANALSEELSKVSIGSEISSQNIRNGSMEKPEDSYIFGSNIKKRSTLGQMSVISEKSFPSEILNEIQKLNIRDSKDDCSSSESKNADGQFQVHNFIFAEDSKLSDASEGGATLHEDIQKLNIRSETENSDGNVDKGRGMISNASPSKFTYKANEHEKDSIINDIPSSEGHGDFRLGAEPPFFVSSFGHDSRFIETGFNFTGKCEEVGMTHMESRSAKSTNELPKESLFAGPRQPIPLSGKKGEAKGSRMKKKGGRLKQSNPMHQTFAQTFVSVEKVFESKDPESPHGYSPMDYSPYQENLVADQSSREASVPLDKSDHTASPIASTNIEKPILIDVSEDLISATQHLDINKDDSTHGEPDHNDSSDHNNREFDVRSSDNAEICTPEIEKFVSKSENVDLPCGSAAMETEAELFGGTVHATQATETGKSFAFASSSESYGGSKFTFGASFFGQGPFSAMKCQNRRKSREKVGKDTFTPDLDASVSSIVNMYPIPSSTVQPDLARGIKTMQSGPQLVENTIARIDMKLDAKKDPTITDSERVAEHEACEKWRLRGNQAYAYGLLLKAEDYYTHGINSISQKEKSQSYNRALMLCYSNRAAARLSLGRIREALGDCKLAVAIDSQFLRAQVRAANCHLLLGEIAEAMKHFNKCLLSEHDGSLDQKILVEANNGLQKAQKVAEYMVQAKVLLLTRRFNEVMKALQMISDSLLISTHSETLMEMKSEALLMLRRYEDAIKFCEQTIEDAERNATTSIMSSNIDRSEDIQDFPVRPWRWHIISKANFYLGRLEEALDVLKKHDQVETIIDKNKKECSGSSTSLFVIICELLRLKNAGNEAFKEGRHMDAIKHYSAAVAFNNESRPFSAICLCNRAAAYQALGQITDAIADCSLAIALDSSYAKALSRRAALHERIRDYGQASNDLRRLISLLEKQNKDSDNRDGTLERSINTSSDLCQARLRLSVVEEEARKDIPLDMHLILGIEPSSSAADVKKAYRKAALRHHPDKVLYPIICDNIHFKIFIVTCWCRLVCSSLGVRILKMAFGERLLKKFIWMLIDCSR</sequence>
<evidence type="ECO:0000313" key="3">
    <source>
        <dbReference type="EMBL" id="WOL13731.1"/>
    </source>
</evidence>
<keyword evidence="4" id="KW-1185">Reference proteome</keyword>
<proteinExistence type="predicted"/>
<reference evidence="3 4" key="1">
    <citation type="submission" date="2023-10" db="EMBL/GenBank/DDBJ databases">
        <title>Chromosome-scale genome assembly provides insights into flower coloration mechanisms of Canna indica.</title>
        <authorList>
            <person name="Li C."/>
        </authorList>
    </citation>
    <scope>NUCLEOTIDE SEQUENCE [LARGE SCALE GENOMIC DNA]</scope>
    <source>
        <tissue evidence="3">Flower</tissue>
    </source>
</reference>
<dbReference type="SMART" id="SM00028">
    <property type="entry name" value="TPR"/>
    <property type="match status" value="7"/>
</dbReference>
<dbReference type="Gene3D" id="1.25.40.10">
    <property type="entry name" value="Tetratricopeptide repeat domain"/>
    <property type="match status" value="2"/>
</dbReference>
<feature type="region of interest" description="Disordered" evidence="1">
    <location>
        <begin position="677"/>
        <end position="722"/>
    </location>
</feature>
<feature type="region of interest" description="Disordered" evidence="1">
    <location>
        <begin position="811"/>
        <end position="841"/>
    </location>
</feature>
<feature type="region of interest" description="Disordered" evidence="1">
    <location>
        <begin position="173"/>
        <end position="194"/>
    </location>
</feature>
<dbReference type="PROSITE" id="PS50076">
    <property type="entry name" value="DNAJ_2"/>
    <property type="match status" value="1"/>
</dbReference>
<dbReference type="Pfam" id="PF00226">
    <property type="entry name" value="DnaJ"/>
    <property type="match status" value="1"/>
</dbReference>
<evidence type="ECO:0000259" key="2">
    <source>
        <dbReference type="PROSITE" id="PS50076"/>
    </source>
</evidence>